<evidence type="ECO:0008006" key="4">
    <source>
        <dbReference type="Google" id="ProtNLM"/>
    </source>
</evidence>
<dbReference type="OrthoDB" id="191139at2759"/>
<dbReference type="GO" id="GO:0016491">
    <property type="term" value="F:oxidoreductase activity"/>
    <property type="evidence" value="ECO:0007669"/>
    <property type="project" value="UniProtKB-KW"/>
</dbReference>
<sequence>MFKAPNFKPSVDLPDLSGKVIVVTGANTGIGYTTVRNLAHKGAKVYLGSRSEQKGKLAIQQLEAEGIIAGQVVWLECDIGTPALATAAAERFQGLEDRLDVLTTNNISPDKSTYDEADKPAHDGITQMMMTNHIGTFQFTQALLPLLKKTSELPGSDVRIITVASSSHIDVPRARDPKLDFSTLDSFKEAYARDMFSFMSRYSTMFFLRPLASITHSKTSGISKLANILFSSALQKRVPANIICIFLHAGTVKSTFASDYRYYGILNFLMGLVGLTADQGSFTSCFAAASTQVRKNAEKYQGKYLVPFGELGETSTNAKRVDLEEQLWTTTEKYIEGYNLD</sequence>
<proteinExistence type="predicted"/>
<dbReference type="InterPro" id="IPR036291">
    <property type="entry name" value="NAD(P)-bd_dom_sf"/>
</dbReference>
<name>A0A409VK33_9AGAR</name>
<comment type="caution">
    <text evidence="2">The sequence shown here is derived from an EMBL/GenBank/DDBJ whole genome shotgun (WGS) entry which is preliminary data.</text>
</comment>
<keyword evidence="1" id="KW-0560">Oxidoreductase</keyword>
<dbReference type="PANTHER" id="PTHR43157:SF31">
    <property type="entry name" value="PHOSPHATIDYLINOSITOL-GLYCAN BIOSYNTHESIS CLASS F PROTEIN"/>
    <property type="match status" value="1"/>
</dbReference>
<keyword evidence="3" id="KW-1185">Reference proteome</keyword>
<gene>
    <name evidence="2" type="ORF">CVT24_006924</name>
</gene>
<dbReference type="STRING" id="181874.A0A409VK33"/>
<protein>
    <recommendedName>
        <fullName evidence="4">NAD(P)-binding protein</fullName>
    </recommendedName>
</protein>
<dbReference type="AlphaFoldDB" id="A0A409VK33"/>
<dbReference type="EMBL" id="NHTK01006038">
    <property type="protein sequence ID" value="PPQ66632.1"/>
    <property type="molecule type" value="Genomic_DNA"/>
</dbReference>
<evidence type="ECO:0000313" key="2">
    <source>
        <dbReference type="EMBL" id="PPQ66632.1"/>
    </source>
</evidence>
<dbReference type="Pfam" id="PF00106">
    <property type="entry name" value="adh_short"/>
    <property type="match status" value="1"/>
</dbReference>
<dbReference type="Gene3D" id="3.40.50.720">
    <property type="entry name" value="NAD(P)-binding Rossmann-like Domain"/>
    <property type="match status" value="1"/>
</dbReference>
<reference evidence="2 3" key="1">
    <citation type="journal article" date="2018" name="Evol. Lett.">
        <title>Horizontal gene cluster transfer increased hallucinogenic mushroom diversity.</title>
        <authorList>
            <person name="Reynolds H.T."/>
            <person name="Vijayakumar V."/>
            <person name="Gluck-Thaler E."/>
            <person name="Korotkin H.B."/>
            <person name="Matheny P.B."/>
            <person name="Slot J.C."/>
        </authorList>
    </citation>
    <scope>NUCLEOTIDE SEQUENCE [LARGE SCALE GENOMIC DNA]</scope>
    <source>
        <strain evidence="2 3">2629</strain>
    </source>
</reference>
<organism evidence="2 3">
    <name type="scientific">Panaeolus cyanescens</name>
    <dbReference type="NCBI Taxonomy" id="181874"/>
    <lineage>
        <taxon>Eukaryota</taxon>
        <taxon>Fungi</taxon>
        <taxon>Dikarya</taxon>
        <taxon>Basidiomycota</taxon>
        <taxon>Agaricomycotina</taxon>
        <taxon>Agaricomycetes</taxon>
        <taxon>Agaricomycetidae</taxon>
        <taxon>Agaricales</taxon>
        <taxon>Agaricineae</taxon>
        <taxon>Galeropsidaceae</taxon>
        <taxon>Panaeolus</taxon>
    </lineage>
</organism>
<evidence type="ECO:0000256" key="1">
    <source>
        <dbReference type="ARBA" id="ARBA00023002"/>
    </source>
</evidence>
<evidence type="ECO:0000313" key="3">
    <source>
        <dbReference type="Proteomes" id="UP000284842"/>
    </source>
</evidence>
<dbReference type="PANTHER" id="PTHR43157">
    <property type="entry name" value="PHOSPHATIDYLINOSITOL-GLYCAN BIOSYNTHESIS CLASS F PROTEIN-RELATED"/>
    <property type="match status" value="1"/>
</dbReference>
<dbReference type="Proteomes" id="UP000284842">
    <property type="component" value="Unassembled WGS sequence"/>
</dbReference>
<accession>A0A409VK33</accession>
<dbReference type="SUPFAM" id="SSF51735">
    <property type="entry name" value="NAD(P)-binding Rossmann-fold domains"/>
    <property type="match status" value="1"/>
</dbReference>
<dbReference type="InterPro" id="IPR002347">
    <property type="entry name" value="SDR_fam"/>
</dbReference>
<dbReference type="InParanoid" id="A0A409VK33"/>